<reference evidence="4 5" key="1">
    <citation type="submission" date="2016-07" db="EMBL/GenBank/DDBJ databases">
        <title>Draft Genome Sequence of Methylobrevis pamukkalensis PK2.</title>
        <authorList>
            <person name="Vasilenko O.V."/>
            <person name="Doronina N.V."/>
            <person name="Shmareva M.N."/>
            <person name="Tarlachkov S.V."/>
            <person name="Mustakhimov I."/>
            <person name="Trotsenko Y.A."/>
        </authorList>
    </citation>
    <scope>NUCLEOTIDE SEQUENCE [LARGE SCALE GENOMIC DNA]</scope>
    <source>
        <strain evidence="4 5">PK2</strain>
    </source>
</reference>
<evidence type="ECO:0000259" key="3">
    <source>
        <dbReference type="Pfam" id="PF01266"/>
    </source>
</evidence>
<dbReference type="Proteomes" id="UP000094622">
    <property type="component" value="Unassembled WGS sequence"/>
</dbReference>
<accession>A0A1E3GYB1</accession>
<proteinExistence type="predicted"/>
<dbReference type="Pfam" id="PF01266">
    <property type="entry name" value="DAO"/>
    <property type="match status" value="1"/>
</dbReference>
<comment type="caution">
    <text evidence="4">The sequence shown here is derived from an EMBL/GenBank/DDBJ whole genome shotgun (WGS) entry which is preliminary data.</text>
</comment>
<dbReference type="EMBL" id="MCRJ01000113">
    <property type="protein sequence ID" value="ODN69048.1"/>
    <property type="molecule type" value="Genomic_DNA"/>
</dbReference>
<dbReference type="AlphaFoldDB" id="A0A1E3GYB1"/>
<dbReference type="PATRIC" id="fig|1439726.3.peg.3842"/>
<sequence>MKVFRSDRARDDAFREADRLTADFRVNHVKLTGAEVAAAEPALVGGLAGGLRWSDPWSIRDPYSLVRAYVALFEKLGGTVMSGDAATVEAMLSAKGWRVATPEGPVEATDVVVALGPWADTVTRKLGYRFPLAVKRGYHMHYRPKDGAVLNNWVLDTERGYFLAPMQRGIRLTTGAEFARRDAPKTPVQLERAEKVARDFFPLGERVDLEPWMGSRPCTPDMMPVIGKAPQHDGLWFAFGHAHHGLTLGPITAGCSRDDDRRQAGDRSGAVSAGAVSGVRGLSGASASGVAPPLSLSLPLQGEGRRRTGLSKSEFRFGETWRSSENFPFIVPSPWRGRDRERGPRPILKSGARRNPPQASSCPPFTSRLCPVT</sequence>
<dbReference type="Gene3D" id="3.30.9.10">
    <property type="entry name" value="D-Amino Acid Oxidase, subunit A, domain 2"/>
    <property type="match status" value="1"/>
</dbReference>
<dbReference type="GO" id="GO:0005737">
    <property type="term" value="C:cytoplasm"/>
    <property type="evidence" value="ECO:0007669"/>
    <property type="project" value="TreeGrafter"/>
</dbReference>
<evidence type="ECO:0000313" key="5">
    <source>
        <dbReference type="Proteomes" id="UP000094622"/>
    </source>
</evidence>
<dbReference type="EC" id="1.4.3.19" evidence="4"/>
<dbReference type="GO" id="GO:0043799">
    <property type="term" value="F:glycine oxidase activity"/>
    <property type="evidence" value="ECO:0007669"/>
    <property type="project" value="UniProtKB-EC"/>
</dbReference>
<dbReference type="InterPro" id="IPR006076">
    <property type="entry name" value="FAD-dep_OxRdtase"/>
</dbReference>
<dbReference type="SUPFAM" id="SSF54373">
    <property type="entry name" value="FAD-linked reductases, C-terminal domain"/>
    <property type="match status" value="1"/>
</dbReference>
<organism evidence="4 5">
    <name type="scientific">Methylobrevis pamukkalensis</name>
    <dbReference type="NCBI Taxonomy" id="1439726"/>
    <lineage>
        <taxon>Bacteria</taxon>
        <taxon>Pseudomonadati</taxon>
        <taxon>Pseudomonadota</taxon>
        <taxon>Alphaproteobacteria</taxon>
        <taxon>Hyphomicrobiales</taxon>
        <taxon>Pleomorphomonadaceae</taxon>
        <taxon>Methylobrevis</taxon>
    </lineage>
</organism>
<evidence type="ECO:0000256" key="1">
    <source>
        <dbReference type="ARBA" id="ARBA00023002"/>
    </source>
</evidence>
<evidence type="ECO:0000313" key="4">
    <source>
        <dbReference type="EMBL" id="ODN69048.1"/>
    </source>
</evidence>
<dbReference type="SUPFAM" id="SSF51905">
    <property type="entry name" value="FAD/NAD(P)-binding domain"/>
    <property type="match status" value="1"/>
</dbReference>
<feature type="domain" description="FAD dependent oxidoreductase" evidence="3">
    <location>
        <begin position="3"/>
        <end position="253"/>
    </location>
</feature>
<gene>
    <name evidence="4" type="primary">thiO_2</name>
    <name evidence="4" type="ORF">A6302_03644</name>
</gene>
<feature type="region of interest" description="Disordered" evidence="2">
    <location>
        <begin position="333"/>
        <end position="373"/>
    </location>
</feature>
<dbReference type="Gene3D" id="3.50.50.60">
    <property type="entry name" value="FAD/NAD(P)-binding domain"/>
    <property type="match status" value="1"/>
</dbReference>
<dbReference type="PANTHER" id="PTHR13847:SF289">
    <property type="entry name" value="GLYCINE OXIDASE"/>
    <property type="match status" value="1"/>
</dbReference>
<keyword evidence="1 4" id="KW-0560">Oxidoreductase</keyword>
<dbReference type="InterPro" id="IPR036188">
    <property type="entry name" value="FAD/NAD-bd_sf"/>
</dbReference>
<evidence type="ECO:0000256" key="2">
    <source>
        <dbReference type="SAM" id="MobiDB-lite"/>
    </source>
</evidence>
<dbReference type="PANTHER" id="PTHR13847">
    <property type="entry name" value="SARCOSINE DEHYDROGENASE-RELATED"/>
    <property type="match status" value="1"/>
</dbReference>
<keyword evidence="5" id="KW-1185">Reference proteome</keyword>
<protein>
    <submittedName>
        <fullName evidence="4">Glycine oxidase</fullName>
        <ecNumber evidence="4">1.4.3.19</ecNumber>
    </submittedName>
</protein>
<name>A0A1E3GYB1_9HYPH</name>